<feature type="compositionally biased region" description="Basic residues" evidence="3">
    <location>
        <begin position="11"/>
        <end position="27"/>
    </location>
</feature>
<evidence type="ECO:0000256" key="1">
    <source>
        <dbReference type="ARBA" id="ARBA00022473"/>
    </source>
</evidence>
<gene>
    <name evidence="5" type="ORF">BSL78_00580</name>
</gene>
<protein>
    <submittedName>
        <fullName evidence="5">Numb</fullName>
    </submittedName>
</protein>
<evidence type="ECO:0000256" key="3">
    <source>
        <dbReference type="SAM" id="MobiDB-lite"/>
    </source>
</evidence>
<dbReference type="CDD" id="cd01268">
    <property type="entry name" value="PTB_Numb"/>
    <property type="match status" value="1"/>
</dbReference>
<dbReference type="Pfam" id="PF00640">
    <property type="entry name" value="PID"/>
    <property type="match status" value="1"/>
</dbReference>
<evidence type="ECO:0000256" key="2">
    <source>
        <dbReference type="ARBA" id="ARBA00022553"/>
    </source>
</evidence>
<dbReference type="InterPro" id="IPR006020">
    <property type="entry name" value="PTB/PI_dom"/>
</dbReference>
<dbReference type="STRING" id="307972.A0A2G8LQF1"/>
<feature type="region of interest" description="Disordered" evidence="3">
    <location>
        <begin position="243"/>
        <end position="265"/>
    </location>
</feature>
<organism evidence="5 6">
    <name type="scientific">Stichopus japonicus</name>
    <name type="common">Sea cucumber</name>
    <dbReference type="NCBI Taxonomy" id="307972"/>
    <lineage>
        <taxon>Eukaryota</taxon>
        <taxon>Metazoa</taxon>
        <taxon>Echinodermata</taxon>
        <taxon>Eleutherozoa</taxon>
        <taxon>Echinozoa</taxon>
        <taxon>Holothuroidea</taxon>
        <taxon>Aspidochirotacea</taxon>
        <taxon>Aspidochirotida</taxon>
        <taxon>Stichopodidae</taxon>
        <taxon>Apostichopus</taxon>
    </lineage>
</organism>
<feature type="compositionally biased region" description="Basic and acidic residues" evidence="3">
    <location>
        <begin position="245"/>
        <end position="261"/>
    </location>
</feature>
<keyword evidence="6" id="KW-1185">Reference proteome</keyword>
<dbReference type="Gene3D" id="2.30.29.30">
    <property type="entry name" value="Pleckstrin-homology domain (PH domain)/Phosphotyrosine-binding domain (PTB)"/>
    <property type="match status" value="1"/>
</dbReference>
<feature type="compositionally biased region" description="Low complexity" evidence="3">
    <location>
        <begin position="490"/>
        <end position="504"/>
    </location>
</feature>
<keyword evidence="2" id="KW-0597">Phosphoprotein</keyword>
<feature type="compositionally biased region" description="Low complexity" evidence="3">
    <location>
        <begin position="1"/>
        <end position="10"/>
    </location>
</feature>
<dbReference type="InterPro" id="IPR016698">
    <property type="entry name" value="Numb/numb-like"/>
</dbReference>
<feature type="compositionally biased region" description="Polar residues" evidence="3">
    <location>
        <begin position="547"/>
        <end position="560"/>
    </location>
</feature>
<feature type="compositionally biased region" description="Basic and acidic residues" evidence="3">
    <location>
        <begin position="463"/>
        <end position="473"/>
    </location>
</feature>
<dbReference type="PANTHER" id="PTHR47368:SF2">
    <property type="entry name" value="PID DOMAIN-CONTAINING PROTEIN"/>
    <property type="match status" value="1"/>
</dbReference>
<reference evidence="5 6" key="1">
    <citation type="journal article" date="2017" name="PLoS Biol.">
        <title>The sea cucumber genome provides insights into morphological evolution and visceral regeneration.</title>
        <authorList>
            <person name="Zhang X."/>
            <person name="Sun L."/>
            <person name="Yuan J."/>
            <person name="Sun Y."/>
            <person name="Gao Y."/>
            <person name="Zhang L."/>
            <person name="Li S."/>
            <person name="Dai H."/>
            <person name="Hamel J.F."/>
            <person name="Liu C."/>
            <person name="Yu Y."/>
            <person name="Liu S."/>
            <person name="Lin W."/>
            <person name="Guo K."/>
            <person name="Jin S."/>
            <person name="Xu P."/>
            <person name="Storey K.B."/>
            <person name="Huan P."/>
            <person name="Zhang T."/>
            <person name="Zhou Y."/>
            <person name="Zhang J."/>
            <person name="Lin C."/>
            <person name="Li X."/>
            <person name="Xing L."/>
            <person name="Huo D."/>
            <person name="Sun M."/>
            <person name="Wang L."/>
            <person name="Mercier A."/>
            <person name="Li F."/>
            <person name="Yang H."/>
            <person name="Xiang J."/>
        </authorList>
    </citation>
    <scope>NUCLEOTIDE SEQUENCE [LARGE SCALE GENOMIC DNA]</scope>
    <source>
        <strain evidence="5">Shaxun</strain>
        <tissue evidence="5">Muscle</tissue>
    </source>
</reference>
<dbReference type="GO" id="GO:0005737">
    <property type="term" value="C:cytoplasm"/>
    <property type="evidence" value="ECO:0007669"/>
    <property type="project" value="TreeGrafter"/>
</dbReference>
<evidence type="ECO:0000313" key="6">
    <source>
        <dbReference type="Proteomes" id="UP000230750"/>
    </source>
</evidence>
<feature type="compositionally biased region" description="Basic and acidic residues" evidence="3">
    <location>
        <begin position="530"/>
        <end position="545"/>
    </location>
</feature>
<dbReference type="AlphaFoldDB" id="A0A2G8LQF1"/>
<dbReference type="Proteomes" id="UP000230750">
    <property type="component" value="Unassembled WGS sequence"/>
</dbReference>
<comment type="caution">
    <text evidence="5">The sequence shown here is derived from an EMBL/GenBank/DDBJ whole genome shotgun (WGS) entry which is preliminary data.</text>
</comment>
<feature type="compositionally biased region" description="Polar residues" evidence="3">
    <location>
        <begin position="474"/>
        <end position="483"/>
    </location>
</feature>
<dbReference type="PROSITE" id="PS01179">
    <property type="entry name" value="PID"/>
    <property type="match status" value="1"/>
</dbReference>
<dbReference type="Pfam" id="PF06311">
    <property type="entry name" value="NumbF"/>
    <property type="match status" value="1"/>
</dbReference>
<dbReference type="InterPro" id="IPR010449">
    <property type="entry name" value="Numb_domain"/>
</dbReference>
<feature type="compositionally biased region" description="Polar residues" evidence="3">
    <location>
        <begin position="505"/>
        <end position="528"/>
    </location>
</feature>
<dbReference type="OrthoDB" id="10070446at2759"/>
<keyword evidence="1" id="KW-0217">Developmental protein</keyword>
<feature type="compositionally biased region" description="Basic residues" evidence="3">
    <location>
        <begin position="45"/>
        <end position="59"/>
    </location>
</feature>
<evidence type="ECO:0000259" key="4">
    <source>
        <dbReference type="PROSITE" id="PS01179"/>
    </source>
</evidence>
<dbReference type="SUPFAM" id="SSF50729">
    <property type="entry name" value="PH domain-like"/>
    <property type="match status" value="1"/>
</dbReference>
<feature type="region of interest" description="Disordered" evidence="3">
    <location>
        <begin position="1"/>
        <end position="77"/>
    </location>
</feature>
<dbReference type="EMBL" id="MRZV01000011">
    <property type="protein sequence ID" value="PIK62483.1"/>
    <property type="molecule type" value="Genomic_DNA"/>
</dbReference>
<dbReference type="SMART" id="SM00462">
    <property type="entry name" value="PTB"/>
    <property type="match status" value="1"/>
</dbReference>
<sequence>MRIGKFSSKQSFKRRKGRFFFGGRKRSSSAPKAMEPPPEMPKRQSTIRRSMRRIRKSFKKKEGYVPPASKPHQYARDEKAVRNSDCQFYVKYLGAVEVSESRGMSVCEEAAKRLRANPQHKVRALLQVSGDALRVVAEEGQGLLVDQTIEKVSFCAPDRNDDRGFAYISRDGTTRRWLCHCFLALKEPGERLSHAVGCAFAACLERKQQRDKLCGVKVEFDVNKTSFTRQGSFKQTTMTEQLEEEAQKENNELTISDDKASPPKPVVNPYALPRRHATEAMLERQGSFRGFSVLNNNTPFKRNLSLRLNELPSTLQRQNQVLETVPDMSPTSPTGGASHGLGVLTEQPEQVAAAGPQSNVYAQVHAGTPLYSTGQPVPMVNHQQFTTPPGYGTPPPVPQTAMGPTPPFQQGPTQPATVGMGMPYVGAVQHPAQSDNTNPWGEPNRVTTLGNASPPAHGPLQKSEAEKWLEDTSRNVAQRSPPQVNGGGMSASVSVNHNNANNSHQKSPSQNGTGINGSWVTDISQSLQAAEEHNGHVVKNPEFESKWGQSPVNKASSQASPFGDAVQTFEVNL</sequence>
<name>A0A2G8LQF1_STIJA</name>
<dbReference type="PANTHER" id="PTHR47368">
    <property type="entry name" value="NUMB"/>
    <property type="match status" value="1"/>
</dbReference>
<proteinExistence type="predicted"/>
<dbReference type="InterPro" id="IPR011993">
    <property type="entry name" value="PH-like_dom_sf"/>
</dbReference>
<feature type="domain" description="PID" evidence="4">
    <location>
        <begin position="86"/>
        <end position="211"/>
    </location>
</feature>
<feature type="region of interest" description="Disordered" evidence="3">
    <location>
        <begin position="428"/>
        <end position="573"/>
    </location>
</feature>
<accession>A0A2G8LQF1</accession>
<evidence type="ECO:0000313" key="5">
    <source>
        <dbReference type="EMBL" id="PIK62483.1"/>
    </source>
</evidence>
<feature type="compositionally biased region" description="Polar residues" evidence="3">
    <location>
        <begin position="431"/>
        <end position="451"/>
    </location>
</feature>